<organism evidence="5 6">
    <name type="scientific">Euzebya pacifica</name>
    <dbReference type="NCBI Taxonomy" id="1608957"/>
    <lineage>
        <taxon>Bacteria</taxon>
        <taxon>Bacillati</taxon>
        <taxon>Actinomycetota</taxon>
        <taxon>Nitriliruptoria</taxon>
        <taxon>Euzebyales</taxon>
    </lineage>
</organism>
<evidence type="ECO:0000313" key="6">
    <source>
        <dbReference type="Proteomes" id="UP000264006"/>
    </source>
</evidence>
<evidence type="ECO:0000256" key="3">
    <source>
        <dbReference type="ARBA" id="ARBA00022840"/>
    </source>
</evidence>
<evidence type="ECO:0000256" key="2">
    <source>
        <dbReference type="ARBA" id="ARBA00022741"/>
    </source>
</evidence>
<dbReference type="SMART" id="SM00382">
    <property type="entry name" value="AAA"/>
    <property type="match status" value="1"/>
</dbReference>
<dbReference type="PANTHER" id="PTHR32039:SF7">
    <property type="entry name" value="COMPETENCE PROTEIN COMM"/>
    <property type="match status" value="1"/>
</dbReference>
<dbReference type="InterPro" id="IPR000523">
    <property type="entry name" value="Mg_chelatse_chII-like_cat_dom"/>
</dbReference>
<dbReference type="InterPro" id="IPR025158">
    <property type="entry name" value="Mg_chelat-rel_C"/>
</dbReference>
<dbReference type="NCBIfam" id="TIGR00368">
    <property type="entry name" value="YifB family Mg chelatase-like AAA ATPase"/>
    <property type="match status" value="1"/>
</dbReference>
<dbReference type="InterPro" id="IPR003593">
    <property type="entry name" value="AAA+_ATPase"/>
</dbReference>
<keyword evidence="3" id="KW-0067">ATP-binding</keyword>
<comment type="similarity">
    <text evidence="1">Belongs to the Mg-chelatase subunits D/I family. ComM subfamily.</text>
</comment>
<dbReference type="InterPro" id="IPR020568">
    <property type="entry name" value="Ribosomal_Su5_D2-typ_SF"/>
</dbReference>
<dbReference type="InterPro" id="IPR027417">
    <property type="entry name" value="P-loop_NTPase"/>
</dbReference>
<reference evidence="5 6" key="1">
    <citation type="submission" date="2018-09" db="EMBL/GenBank/DDBJ databases">
        <title>Complete genome sequence of Euzebya sp. DY32-46 isolated from seawater of Pacific Ocean.</title>
        <authorList>
            <person name="Xu L."/>
            <person name="Wu Y.-H."/>
            <person name="Xu X.-W."/>
        </authorList>
    </citation>
    <scope>NUCLEOTIDE SEQUENCE [LARGE SCALE GENOMIC DNA]</scope>
    <source>
        <strain evidence="5 6">DY32-46</strain>
    </source>
</reference>
<dbReference type="AlphaFoldDB" id="A0A346Y0U3"/>
<dbReference type="InterPro" id="IPR014721">
    <property type="entry name" value="Ribsml_uS5_D2-typ_fold_subgr"/>
</dbReference>
<dbReference type="GO" id="GO:0005524">
    <property type="term" value="F:ATP binding"/>
    <property type="evidence" value="ECO:0007669"/>
    <property type="project" value="UniProtKB-KW"/>
</dbReference>
<gene>
    <name evidence="5" type="ORF">DVS28_a3415</name>
</gene>
<dbReference type="KEGG" id="euz:DVS28_a3415"/>
<dbReference type="Gene3D" id="3.30.230.10">
    <property type="match status" value="1"/>
</dbReference>
<keyword evidence="6" id="KW-1185">Reference proteome</keyword>
<name>A0A346Y0U3_9ACTN</name>
<dbReference type="PRINTS" id="PR01657">
    <property type="entry name" value="MCMFAMILY"/>
</dbReference>
<dbReference type="SUPFAM" id="SSF54211">
    <property type="entry name" value="Ribosomal protein S5 domain 2-like"/>
    <property type="match status" value="1"/>
</dbReference>
<dbReference type="InterPro" id="IPR004482">
    <property type="entry name" value="Mg_chelat-rel"/>
</dbReference>
<sequence>MSIGVARSVALLGLEATPVTVEAHVGVGLPGLTVLGGTGPSFRQAGDRVRAALGAVGHSVIQRKVLINLAPADVDKRGARFDLAMVVAVLRAIGELPVGEQVFVGEVAIDGGVRGVPGVLPSIRGFDDVVVPLANIHEATVGGAGAPIGVASVSELLAVLRGHVEVVSQAPPPVEPLDPPPDMADVVGQPEARRAIEVAAAGGHHVLLLGPPGSGKSMLAKRLPGLLPDLDHEAALTVAAVRSVSGRVGTVDRLDVRPPFAAPHHSSSAAALLGGGSGIARPGAVSHATHGVLFLDELFEWKRHVLDGLREPLEEGNVRIARAAATVTYPADVLLVGASNPCPCGPARTGCRCRPDHVERYRARLTGPLADRFDLAPLVEEVPADALASGAGGEPTAVVRTRVARARQRALDRFGVLNARAAAAVVRDTMSREALQVLVDAARRGRLSARGFDRAMRVARTCADLAENTVVGPDDAHEAVAHRGRLDRVWEVAA</sequence>
<dbReference type="Proteomes" id="UP000264006">
    <property type="component" value="Chromosome"/>
</dbReference>
<dbReference type="Gene3D" id="3.40.50.300">
    <property type="entry name" value="P-loop containing nucleotide triphosphate hydrolases"/>
    <property type="match status" value="1"/>
</dbReference>
<evidence type="ECO:0000259" key="4">
    <source>
        <dbReference type="SMART" id="SM00382"/>
    </source>
</evidence>
<dbReference type="Pfam" id="PF13541">
    <property type="entry name" value="ChlI"/>
    <property type="match status" value="1"/>
</dbReference>
<dbReference type="PANTHER" id="PTHR32039">
    <property type="entry name" value="MAGNESIUM-CHELATASE SUBUNIT CHLI"/>
    <property type="match status" value="1"/>
</dbReference>
<feature type="domain" description="AAA+ ATPase" evidence="4">
    <location>
        <begin position="202"/>
        <end position="385"/>
    </location>
</feature>
<dbReference type="SUPFAM" id="SSF52540">
    <property type="entry name" value="P-loop containing nucleoside triphosphate hydrolases"/>
    <property type="match status" value="1"/>
</dbReference>
<dbReference type="InterPro" id="IPR001208">
    <property type="entry name" value="MCM_dom"/>
</dbReference>
<keyword evidence="2" id="KW-0547">Nucleotide-binding</keyword>
<dbReference type="Pfam" id="PF01078">
    <property type="entry name" value="Mg_chelatase"/>
    <property type="match status" value="1"/>
</dbReference>
<accession>A0A346Y0U3</accession>
<dbReference type="EMBL" id="CP031165">
    <property type="protein sequence ID" value="AXV08090.1"/>
    <property type="molecule type" value="Genomic_DNA"/>
</dbReference>
<dbReference type="RefSeq" id="WP_164710661.1">
    <property type="nucleotide sequence ID" value="NZ_CP031165.1"/>
</dbReference>
<dbReference type="Pfam" id="PF13335">
    <property type="entry name" value="Mg_chelatase_C"/>
    <property type="match status" value="1"/>
</dbReference>
<protein>
    <submittedName>
        <fullName evidence="5">MG(2+) CHELATASE FAMILY PROTEIN / ComM-related protein</fullName>
    </submittedName>
</protein>
<dbReference type="InterPro" id="IPR045006">
    <property type="entry name" value="CHLI-like"/>
</dbReference>
<dbReference type="GO" id="GO:0003677">
    <property type="term" value="F:DNA binding"/>
    <property type="evidence" value="ECO:0007669"/>
    <property type="project" value="InterPro"/>
</dbReference>
<proteinExistence type="inferred from homology"/>
<evidence type="ECO:0000256" key="1">
    <source>
        <dbReference type="ARBA" id="ARBA00006354"/>
    </source>
</evidence>
<evidence type="ECO:0000313" key="5">
    <source>
        <dbReference type="EMBL" id="AXV08090.1"/>
    </source>
</evidence>